<protein>
    <submittedName>
        <fullName evidence="1">Uncharacterized protein</fullName>
    </submittedName>
</protein>
<sequence length="330" mass="34690">MCAAGREVEGMQGMDAVELPGAQVPDRFGLSAAARAAAMISREIAYADPDPLALSEFDDRLYRYATTLLSVSPTSLLGPIVGDWRRVQAALARRLSPAVHIELTRVAGYLSFYLGVLSADTGADTSARRFATLTEQFAAQLDDRLLTGTSRSLDAAIAFADGRLDAARAAAARAAAVEHPYLHGWAAAAEVTLAAAAGDESGVDAALTRLRDRPVVRGLRHPGWPAFDDVREACVVADAMARLQVPGARSAAWRAVAITTPGTLERGWALAALATTLVNHDPATAGGVLDEMVAILDARPSRLLATRVHEVLLLISSPPVDRAPRTAGAS</sequence>
<organism evidence="1 2">
    <name type="scientific">Frankia alni (strain DSM 45986 / CECT 9034 / ACN14a)</name>
    <dbReference type="NCBI Taxonomy" id="326424"/>
    <lineage>
        <taxon>Bacteria</taxon>
        <taxon>Bacillati</taxon>
        <taxon>Actinomycetota</taxon>
        <taxon>Actinomycetes</taxon>
        <taxon>Frankiales</taxon>
        <taxon>Frankiaceae</taxon>
        <taxon>Frankia</taxon>
    </lineage>
</organism>
<name>Q0RJB9_FRAAA</name>
<dbReference type="AlphaFoldDB" id="Q0RJB9"/>
<accession>Q0RJB9</accession>
<dbReference type="Proteomes" id="UP000000657">
    <property type="component" value="Chromosome"/>
</dbReference>
<dbReference type="KEGG" id="fal:FRAAL3750"/>
<gene>
    <name evidence="1" type="ordered locus">FRAAL3750</name>
</gene>
<keyword evidence="2" id="KW-1185">Reference proteome</keyword>
<proteinExistence type="predicted"/>
<evidence type="ECO:0000313" key="2">
    <source>
        <dbReference type="Proteomes" id="UP000000657"/>
    </source>
</evidence>
<reference evidence="1 2" key="1">
    <citation type="journal article" date="2007" name="Genome Res.">
        <title>Genome characteristics of facultatively symbiotic Frankia sp. strains reflect host range and host plant biogeography.</title>
        <authorList>
            <person name="Normand P."/>
            <person name="Lapierre P."/>
            <person name="Tisa L.S."/>
            <person name="Gogarten J.P."/>
            <person name="Alloisio N."/>
            <person name="Bagnarol E."/>
            <person name="Bassi C.A."/>
            <person name="Berry A.M."/>
            <person name="Bickhart D.M."/>
            <person name="Choisne N."/>
            <person name="Couloux A."/>
            <person name="Cournoyer B."/>
            <person name="Cruveiller S."/>
            <person name="Daubin V."/>
            <person name="Demange N."/>
            <person name="Francino M.P."/>
            <person name="Goltsman E."/>
            <person name="Huang Y."/>
            <person name="Kopp O.R."/>
            <person name="Labarre L."/>
            <person name="Lapidus A."/>
            <person name="Lavire C."/>
            <person name="Marechal J."/>
            <person name="Martinez M."/>
            <person name="Mastronunzio J.E."/>
            <person name="Mullin B.C."/>
            <person name="Niemann J."/>
            <person name="Pujic P."/>
            <person name="Rawnsley T."/>
            <person name="Rouy Z."/>
            <person name="Schenowitz C."/>
            <person name="Sellstedt A."/>
            <person name="Tavares F."/>
            <person name="Tomkins J.P."/>
            <person name="Vallenet D."/>
            <person name="Valverde C."/>
            <person name="Wall L.G."/>
            <person name="Wang Y."/>
            <person name="Medigue C."/>
            <person name="Benson D.R."/>
        </authorList>
    </citation>
    <scope>NUCLEOTIDE SEQUENCE [LARGE SCALE GENOMIC DNA]</scope>
    <source>
        <strain evidence="2">DSM 45986 / CECT 9034 / ACN14a</strain>
    </source>
</reference>
<dbReference type="HOGENOM" id="CLU_870833_0_0_11"/>
<evidence type="ECO:0000313" key="1">
    <source>
        <dbReference type="EMBL" id="CAJ62393.1"/>
    </source>
</evidence>
<dbReference type="EMBL" id="CT573213">
    <property type="protein sequence ID" value="CAJ62393.1"/>
    <property type="molecule type" value="Genomic_DNA"/>
</dbReference>